<comment type="caution">
    <text evidence="11">The sequence shown here is derived from an EMBL/GenBank/DDBJ whole genome shotgun (WGS) entry which is preliminary data.</text>
</comment>
<evidence type="ECO:0000256" key="1">
    <source>
        <dbReference type="ARBA" id="ARBA00001946"/>
    </source>
</evidence>
<gene>
    <name evidence="11" type="ORF">C7B46_04395</name>
</gene>
<comment type="catalytic activity">
    <reaction evidence="8">
        <text>chorismate + L-glutamine = anthranilate + pyruvate + L-glutamate + H(+)</text>
        <dbReference type="Rhea" id="RHEA:21732"/>
        <dbReference type="ChEBI" id="CHEBI:15361"/>
        <dbReference type="ChEBI" id="CHEBI:15378"/>
        <dbReference type="ChEBI" id="CHEBI:16567"/>
        <dbReference type="ChEBI" id="CHEBI:29748"/>
        <dbReference type="ChEBI" id="CHEBI:29985"/>
        <dbReference type="ChEBI" id="CHEBI:58359"/>
        <dbReference type="EC" id="4.1.3.27"/>
    </reaction>
</comment>
<organism evidence="11 12">
    <name type="scientific">Sulfobacillus benefaciens</name>
    <dbReference type="NCBI Taxonomy" id="453960"/>
    <lineage>
        <taxon>Bacteria</taxon>
        <taxon>Bacillati</taxon>
        <taxon>Bacillota</taxon>
        <taxon>Clostridia</taxon>
        <taxon>Eubacteriales</taxon>
        <taxon>Clostridiales Family XVII. Incertae Sedis</taxon>
        <taxon>Sulfobacillus</taxon>
    </lineage>
</organism>
<evidence type="ECO:0000259" key="10">
    <source>
        <dbReference type="Pfam" id="PF04715"/>
    </source>
</evidence>
<comment type="subunit">
    <text evidence="2">Heterotetramer consisting of two non-identical subunits: a beta subunit (TrpG) and a large alpha subunit (TrpE).</text>
</comment>
<evidence type="ECO:0000256" key="7">
    <source>
        <dbReference type="ARBA" id="ARBA00025634"/>
    </source>
</evidence>
<dbReference type="GO" id="GO:0046872">
    <property type="term" value="F:metal ion binding"/>
    <property type="evidence" value="ECO:0007669"/>
    <property type="project" value="UniProtKB-KW"/>
</dbReference>
<dbReference type="InterPro" id="IPR005801">
    <property type="entry name" value="ADC_synthase"/>
</dbReference>
<dbReference type="PANTHER" id="PTHR11236">
    <property type="entry name" value="AMINOBENZOATE/ANTHRANILATE SYNTHASE"/>
    <property type="match status" value="1"/>
</dbReference>
<evidence type="ECO:0000256" key="4">
    <source>
        <dbReference type="ARBA" id="ARBA00022723"/>
    </source>
</evidence>
<dbReference type="Gene3D" id="3.60.120.10">
    <property type="entry name" value="Anthranilate synthase"/>
    <property type="match status" value="1"/>
</dbReference>
<dbReference type="Pfam" id="PF00425">
    <property type="entry name" value="Chorismate_bind"/>
    <property type="match status" value="1"/>
</dbReference>
<name>A0A2T2XJL5_9FIRM</name>
<evidence type="ECO:0000256" key="8">
    <source>
        <dbReference type="ARBA" id="ARBA00047683"/>
    </source>
</evidence>
<dbReference type="Pfam" id="PF04715">
    <property type="entry name" value="Anth_synt_I_N"/>
    <property type="match status" value="1"/>
</dbReference>
<dbReference type="EMBL" id="PXYW01000007">
    <property type="protein sequence ID" value="PSR34682.1"/>
    <property type="molecule type" value="Genomic_DNA"/>
</dbReference>
<protein>
    <recommendedName>
        <fullName evidence="3">Anthranilate synthase component 1</fullName>
    </recommendedName>
</protein>
<accession>A0A2T2XJL5</accession>
<evidence type="ECO:0000259" key="9">
    <source>
        <dbReference type="Pfam" id="PF00425"/>
    </source>
</evidence>
<evidence type="ECO:0000313" key="11">
    <source>
        <dbReference type="EMBL" id="PSR34682.1"/>
    </source>
</evidence>
<evidence type="ECO:0000313" key="12">
    <source>
        <dbReference type="Proteomes" id="UP000242972"/>
    </source>
</evidence>
<feature type="domain" description="Chorismate-utilising enzyme C-terminal" evidence="9">
    <location>
        <begin position="214"/>
        <end position="466"/>
    </location>
</feature>
<dbReference type="InterPro" id="IPR006805">
    <property type="entry name" value="Anth_synth_I_N"/>
</dbReference>
<evidence type="ECO:0000256" key="3">
    <source>
        <dbReference type="ARBA" id="ARBA00020653"/>
    </source>
</evidence>
<dbReference type="GO" id="GO:0004049">
    <property type="term" value="F:anthranilate synthase activity"/>
    <property type="evidence" value="ECO:0007669"/>
    <property type="project" value="UniProtKB-EC"/>
</dbReference>
<evidence type="ECO:0000256" key="2">
    <source>
        <dbReference type="ARBA" id="ARBA00011575"/>
    </source>
</evidence>
<sequence length="482" mass="53827">MGFFDQSGAGEIWESPHHVHCAVVRRYVVDQLTPISAFLRLRPLGAHTLLESVEGDERIARYSFIAVGEWARLLEADGQAVLVSPEGTEVAQDPLELLRRQSQRQQIPVPKTVELPFAGGAVGYFGYDWVHHLEKLPHRHSQNGPDWEWVWPKAVIAFDHRRHQVTVIVETLREQQDQAWARLQILVDALRQPLMLAEPRVQRVAPVVSNMTRDYYDQMIDRARDHIVAGDIFQVVLSQALSSRIVGDSFNLYRRLRHVNPSPYLFYLETPRRTLAGSSPEALIRVTDGLISNRPIAGTRPRGASAAEDAALWDDLIQDPKERAEHVMLVDLARNDLGRVSLYGSVSVTQFMQQELYSHVMHIVSEVEGRLMPEYDALDALAASFPAGTLTGAPKIRAMEIIDELEPQARGAYGGVVGYFSHQGNLDTCITIRTLDVTGDRVTVQAGGGIVADSDSAREFQESLNKAAAALAVLEPDEEEWL</sequence>
<comment type="cofactor">
    <cofactor evidence="1">
        <name>Mg(2+)</name>
        <dbReference type="ChEBI" id="CHEBI:18420"/>
    </cofactor>
</comment>
<dbReference type="SUPFAM" id="SSF56322">
    <property type="entry name" value="ADC synthase"/>
    <property type="match status" value="1"/>
</dbReference>
<keyword evidence="5" id="KW-0460">Magnesium</keyword>
<comment type="function">
    <text evidence="7">Part of a heterotetrameric complex that catalyzes the two-step biosynthesis of anthranilate, an intermediate in the biosynthesis of L-tryptophan. In the first step, the glutamine-binding beta subunit (TrpG) of anthranilate synthase (AS) provides the glutamine amidotransferase activity which generates ammonia as a substrate that, along with chorismate, is used in the second step, catalyzed by the large alpha subunit of AS (TrpE) to produce anthranilate. In the absence of TrpG, TrpE can synthesize anthranilate directly from chorismate and high concentrations of ammonia.</text>
</comment>
<keyword evidence="4" id="KW-0479">Metal-binding</keyword>
<evidence type="ECO:0000256" key="6">
    <source>
        <dbReference type="ARBA" id="ARBA00023239"/>
    </source>
</evidence>
<dbReference type="PANTHER" id="PTHR11236:SF48">
    <property type="entry name" value="ISOCHORISMATE SYNTHASE MENF"/>
    <property type="match status" value="1"/>
</dbReference>
<dbReference type="Proteomes" id="UP000242972">
    <property type="component" value="Unassembled WGS sequence"/>
</dbReference>
<dbReference type="GO" id="GO:0000162">
    <property type="term" value="P:L-tryptophan biosynthetic process"/>
    <property type="evidence" value="ECO:0007669"/>
    <property type="project" value="TreeGrafter"/>
</dbReference>
<dbReference type="PRINTS" id="PR00095">
    <property type="entry name" value="ANTSNTHASEI"/>
</dbReference>
<proteinExistence type="predicted"/>
<reference evidence="11 12" key="1">
    <citation type="journal article" date="2014" name="BMC Genomics">
        <title>Comparison of environmental and isolate Sulfobacillus genomes reveals diverse carbon, sulfur, nitrogen, and hydrogen metabolisms.</title>
        <authorList>
            <person name="Justice N.B."/>
            <person name="Norman A."/>
            <person name="Brown C.T."/>
            <person name="Singh A."/>
            <person name="Thomas B.C."/>
            <person name="Banfield J.F."/>
        </authorList>
    </citation>
    <scope>NUCLEOTIDE SEQUENCE [LARGE SCALE GENOMIC DNA]</scope>
    <source>
        <strain evidence="11">AMDSBA4</strain>
    </source>
</reference>
<feature type="domain" description="Anthranilate synthase component I N-terminal" evidence="10">
    <location>
        <begin position="30"/>
        <end position="167"/>
    </location>
</feature>
<dbReference type="InterPro" id="IPR015890">
    <property type="entry name" value="Chorismate_C"/>
</dbReference>
<dbReference type="InterPro" id="IPR019999">
    <property type="entry name" value="Anth_synth_I-like"/>
</dbReference>
<keyword evidence="6" id="KW-0456">Lyase</keyword>
<evidence type="ECO:0000256" key="5">
    <source>
        <dbReference type="ARBA" id="ARBA00022842"/>
    </source>
</evidence>
<dbReference type="AlphaFoldDB" id="A0A2T2XJL5"/>